<dbReference type="GO" id="GO:0003677">
    <property type="term" value="F:DNA binding"/>
    <property type="evidence" value="ECO:0007669"/>
    <property type="project" value="UniProtKB-KW"/>
</dbReference>
<dbReference type="SUPFAM" id="SSF56731">
    <property type="entry name" value="DNA primase core"/>
    <property type="match status" value="1"/>
</dbReference>
<comment type="caution">
    <text evidence="17">The sequence shown here is derived from an EMBL/GenBank/DDBJ whole genome shotgun (WGS) entry which is preliminary data.</text>
</comment>
<evidence type="ECO:0000256" key="6">
    <source>
        <dbReference type="ARBA" id="ARBA00022723"/>
    </source>
</evidence>
<evidence type="ECO:0000256" key="13">
    <source>
        <dbReference type="PIRNR" id="PIRNR002811"/>
    </source>
</evidence>
<dbReference type="Gene3D" id="3.90.580.10">
    <property type="entry name" value="Zinc finger, CHC2-type domain"/>
    <property type="match status" value="1"/>
</dbReference>
<dbReference type="Pfam" id="PF08275">
    <property type="entry name" value="DNAG_N"/>
    <property type="match status" value="1"/>
</dbReference>
<evidence type="ECO:0000256" key="5">
    <source>
        <dbReference type="ARBA" id="ARBA00022705"/>
    </source>
</evidence>
<organism evidence="17 18">
    <name type="scientific">Candidatus Auribacter fodinae</name>
    <dbReference type="NCBI Taxonomy" id="2093366"/>
    <lineage>
        <taxon>Bacteria</taxon>
        <taxon>Pseudomonadati</taxon>
        <taxon>Candidatus Auribacterota</taxon>
        <taxon>Candidatus Auribacteria</taxon>
        <taxon>Candidatus Auribacterales</taxon>
        <taxon>Candidatus Auribacteraceae</taxon>
        <taxon>Candidatus Auribacter</taxon>
    </lineage>
</organism>
<dbReference type="InterPro" id="IPR006171">
    <property type="entry name" value="TOPRIM_dom"/>
</dbReference>
<keyword evidence="15" id="KW-0175">Coiled coil</keyword>
<dbReference type="AlphaFoldDB" id="A0A3A4R082"/>
<dbReference type="Proteomes" id="UP000266426">
    <property type="component" value="Unassembled WGS sequence"/>
</dbReference>
<keyword evidence="1 12" id="KW-0240">DNA-directed RNA polymerase</keyword>
<keyword evidence="4 12" id="KW-0548">Nucleotidyltransferase</keyword>
<keyword evidence="9" id="KW-0460">Magnesium</keyword>
<dbReference type="Gene3D" id="3.40.1360.10">
    <property type="match status" value="1"/>
</dbReference>
<evidence type="ECO:0000256" key="15">
    <source>
        <dbReference type="SAM" id="Coils"/>
    </source>
</evidence>
<feature type="zinc finger region" description="CHC2-type" evidence="12 14">
    <location>
        <begin position="40"/>
        <end position="64"/>
    </location>
</feature>
<feature type="coiled-coil region" evidence="15">
    <location>
        <begin position="557"/>
        <end position="599"/>
    </location>
</feature>
<keyword evidence="7 12" id="KW-0863">Zinc-finger</keyword>
<comment type="subunit">
    <text evidence="12">Monomer. Interacts with DnaB.</text>
</comment>
<gene>
    <name evidence="12" type="primary">dnaG</name>
    <name evidence="17" type="ORF">C4541_05680</name>
</gene>
<dbReference type="Pfam" id="PF01807">
    <property type="entry name" value="Zn_ribbon_DnaG"/>
    <property type="match status" value="1"/>
</dbReference>
<dbReference type="InterPro" id="IPR030846">
    <property type="entry name" value="DnaG_bac"/>
</dbReference>
<comment type="function">
    <text evidence="12 13">RNA polymerase that catalyzes the synthesis of short RNA molecules used as primers for DNA polymerase during DNA replication.</text>
</comment>
<dbReference type="GO" id="GO:0003899">
    <property type="term" value="F:DNA-directed RNA polymerase activity"/>
    <property type="evidence" value="ECO:0007669"/>
    <property type="project" value="UniProtKB-UniRule"/>
</dbReference>
<dbReference type="SMART" id="SM00400">
    <property type="entry name" value="ZnF_CHCC"/>
    <property type="match status" value="1"/>
</dbReference>
<comment type="cofactor">
    <cofactor evidence="12 13 14">
        <name>Zn(2+)</name>
        <dbReference type="ChEBI" id="CHEBI:29105"/>
    </cofactor>
    <text evidence="12 13 14">Binds 1 zinc ion per monomer.</text>
</comment>
<dbReference type="Gene3D" id="3.90.980.10">
    <property type="entry name" value="DNA primase, catalytic core, N-terminal domain"/>
    <property type="match status" value="1"/>
</dbReference>
<dbReference type="GO" id="GO:0000428">
    <property type="term" value="C:DNA-directed RNA polymerase complex"/>
    <property type="evidence" value="ECO:0007669"/>
    <property type="project" value="UniProtKB-KW"/>
</dbReference>
<keyword evidence="6 12" id="KW-0479">Metal-binding</keyword>
<dbReference type="EMBL" id="QZJZ01000047">
    <property type="protein sequence ID" value="RJP59515.1"/>
    <property type="molecule type" value="Genomic_DNA"/>
</dbReference>
<accession>A0A3A4R082</accession>
<dbReference type="SUPFAM" id="SSF57783">
    <property type="entry name" value="Zinc beta-ribbon"/>
    <property type="match status" value="1"/>
</dbReference>
<sequence length="600" mass="68143">MNGSFSKQDLDAIRDRIDVVELIDSYVPLKKSGSNYKACCPFHQEKTPSFMVNPQKQIYHCFGCQKGGDIFSFVMDYENLTFPEAIQRLADKCGYQLTQESGPDAPRGPGKSQKDRLYTCMNQAADIFSDMLLNQPLGKTAREYLQRRGLSAQTIKSWRLGYAPAGSQQFVTAMRKAGFSEKEMIQTGLLISIPERKTTRTRFFNRIMFPIWDDQNHIVSFGGRVMDNSEPKYLNCSETVLYNKSSILYGFSAARQTVRTGQPLIVVEGYFDVIQLHQAGITGAVAPCGTALTDNQIAKLKRYSDTVYLAFDSDAAGINASLRKMDSFLDHSINTQIITLPSGEDPDSFVRKHGADAFNALLTKSTPAFDFRLASFTTRYGKDHEFNRMKIASEMLALVARQKNSLLADSWLQILHSELGFSPEVLLNELRNHQNRTHRQTVRQEKQSAPEPAETEIIPVWEKEILRLILIHHADLLEKAKKILINNCFSSTIIRSIWDIIFSFNAANSHKSLSEFVLDELRGNKETCSLITELVSFNISEENIELIFNDAVKRLQKEHLEKTIQKLTASLNKASEEEKFFILKQINELNKERANLNERQ</sequence>
<evidence type="ECO:0000313" key="17">
    <source>
        <dbReference type="EMBL" id="RJP59515.1"/>
    </source>
</evidence>
<comment type="domain">
    <text evidence="12">Contains an N-terminal zinc-binding domain, a central core domain that contains the primase activity, and a C-terminal DnaB-binding domain.</text>
</comment>
<dbReference type="Pfam" id="PF13155">
    <property type="entry name" value="Toprim_2"/>
    <property type="match status" value="1"/>
</dbReference>
<evidence type="ECO:0000256" key="3">
    <source>
        <dbReference type="ARBA" id="ARBA00022679"/>
    </source>
</evidence>
<dbReference type="SMART" id="SM00493">
    <property type="entry name" value="TOPRIM"/>
    <property type="match status" value="1"/>
</dbReference>
<dbReference type="PIRSF" id="PIRSF002811">
    <property type="entry name" value="DnaG"/>
    <property type="match status" value="1"/>
</dbReference>
<evidence type="ECO:0000256" key="14">
    <source>
        <dbReference type="PIRSR" id="PIRSR002811-1"/>
    </source>
</evidence>
<evidence type="ECO:0000313" key="18">
    <source>
        <dbReference type="Proteomes" id="UP000266426"/>
    </source>
</evidence>
<proteinExistence type="inferred from homology"/>
<evidence type="ECO:0000256" key="10">
    <source>
        <dbReference type="ARBA" id="ARBA00023125"/>
    </source>
</evidence>
<dbReference type="GO" id="GO:0005737">
    <property type="term" value="C:cytoplasm"/>
    <property type="evidence" value="ECO:0007669"/>
    <property type="project" value="TreeGrafter"/>
</dbReference>
<keyword evidence="8 12" id="KW-0862">Zinc</keyword>
<dbReference type="InterPro" id="IPR016136">
    <property type="entry name" value="DNA_helicase_N/primase_C"/>
</dbReference>
<dbReference type="GO" id="GO:0006269">
    <property type="term" value="P:DNA replication, synthesis of primer"/>
    <property type="evidence" value="ECO:0007669"/>
    <property type="project" value="UniProtKB-UniRule"/>
</dbReference>
<dbReference type="InterPro" id="IPR006295">
    <property type="entry name" value="DNA_primase_DnaG"/>
</dbReference>
<comment type="catalytic activity">
    <reaction evidence="12">
        <text>ssDNA + n NTP = ssDNA/pppN(pN)n-1 hybrid + (n-1) diphosphate.</text>
        <dbReference type="EC" id="2.7.7.101"/>
    </reaction>
</comment>
<dbReference type="HAMAP" id="MF_00974">
    <property type="entry name" value="DNA_primase_DnaG"/>
    <property type="match status" value="1"/>
</dbReference>
<keyword evidence="10 12" id="KW-0238">DNA-binding</keyword>
<dbReference type="GO" id="GO:1990077">
    <property type="term" value="C:primosome complex"/>
    <property type="evidence" value="ECO:0007669"/>
    <property type="project" value="UniProtKB-KW"/>
</dbReference>
<keyword evidence="5 12" id="KW-0235">DNA replication</keyword>
<dbReference type="InterPro" id="IPR036977">
    <property type="entry name" value="DNA_primase_Znf_CHC2"/>
</dbReference>
<dbReference type="EC" id="2.7.7.101" evidence="12"/>
<comment type="similarity">
    <text evidence="12 13">Belongs to the DnaG primase family.</text>
</comment>
<keyword evidence="2 12" id="KW-0639">Primosome</keyword>
<evidence type="ECO:0000256" key="4">
    <source>
        <dbReference type="ARBA" id="ARBA00022695"/>
    </source>
</evidence>
<dbReference type="FunFam" id="3.90.580.10:FF:000001">
    <property type="entry name" value="DNA primase"/>
    <property type="match status" value="1"/>
</dbReference>
<dbReference type="GO" id="GO:0008270">
    <property type="term" value="F:zinc ion binding"/>
    <property type="evidence" value="ECO:0007669"/>
    <property type="project" value="UniProtKB-UniRule"/>
</dbReference>
<evidence type="ECO:0000256" key="11">
    <source>
        <dbReference type="ARBA" id="ARBA00023163"/>
    </source>
</evidence>
<feature type="domain" description="Toprim" evidence="16">
    <location>
        <begin position="262"/>
        <end position="343"/>
    </location>
</feature>
<dbReference type="FunFam" id="3.40.1360.10:FF:000002">
    <property type="entry name" value="DNA primase"/>
    <property type="match status" value="1"/>
</dbReference>
<reference evidence="17 18" key="1">
    <citation type="journal article" date="2017" name="ISME J.">
        <title>Energy and carbon metabolisms in a deep terrestrial subsurface fluid microbial community.</title>
        <authorList>
            <person name="Momper L."/>
            <person name="Jungbluth S.P."/>
            <person name="Lee M.D."/>
            <person name="Amend J.P."/>
        </authorList>
    </citation>
    <scope>NUCLEOTIDE SEQUENCE [LARGE SCALE GENOMIC DNA]</scope>
    <source>
        <strain evidence="17">SURF_26</strain>
    </source>
</reference>
<dbReference type="PROSITE" id="PS50880">
    <property type="entry name" value="TOPRIM"/>
    <property type="match status" value="1"/>
</dbReference>
<dbReference type="InterPro" id="IPR037068">
    <property type="entry name" value="DNA_primase_core_N_sf"/>
</dbReference>
<dbReference type="CDD" id="cd03364">
    <property type="entry name" value="TOPRIM_DnaG_primases"/>
    <property type="match status" value="1"/>
</dbReference>
<dbReference type="NCBIfam" id="TIGR01391">
    <property type="entry name" value="dnaG"/>
    <property type="match status" value="1"/>
</dbReference>
<name>A0A3A4R082_9BACT</name>
<evidence type="ECO:0000256" key="8">
    <source>
        <dbReference type="ARBA" id="ARBA00022833"/>
    </source>
</evidence>
<evidence type="ECO:0000256" key="9">
    <source>
        <dbReference type="ARBA" id="ARBA00022842"/>
    </source>
</evidence>
<evidence type="ECO:0000259" key="16">
    <source>
        <dbReference type="PROSITE" id="PS50880"/>
    </source>
</evidence>
<dbReference type="InterPro" id="IPR002694">
    <property type="entry name" value="Znf_CHC2"/>
</dbReference>
<dbReference type="InterPro" id="IPR013264">
    <property type="entry name" value="DNAG_N"/>
</dbReference>
<evidence type="ECO:0000256" key="2">
    <source>
        <dbReference type="ARBA" id="ARBA00022515"/>
    </source>
</evidence>
<dbReference type="InterPro" id="IPR034151">
    <property type="entry name" value="TOPRIM_DnaG_bac"/>
</dbReference>
<dbReference type="Gene3D" id="1.10.860.10">
    <property type="entry name" value="DNAb Helicase, Chain A"/>
    <property type="match status" value="1"/>
</dbReference>
<evidence type="ECO:0000256" key="7">
    <source>
        <dbReference type="ARBA" id="ARBA00022771"/>
    </source>
</evidence>
<keyword evidence="3 12" id="KW-0808">Transferase</keyword>
<dbReference type="PANTHER" id="PTHR30313:SF2">
    <property type="entry name" value="DNA PRIMASE"/>
    <property type="match status" value="1"/>
</dbReference>
<dbReference type="InterPro" id="IPR050219">
    <property type="entry name" value="DnaG_primase"/>
</dbReference>
<dbReference type="PANTHER" id="PTHR30313">
    <property type="entry name" value="DNA PRIMASE"/>
    <property type="match status" value="1"/>
</dbReference>
<protein>
    <recommendedName>
        <fullName evidence="12 13">DNA primase</fullName>
        <ecNumber evidence="12">2.7.7.101</ecNumber>
    </recommendedName>
</protein>
<evidence type="ECO:0000256" key="12">
    <source>
        <dbReference type="HAMAP-Rule" id="MF_00974"/>
    </source>
</evidence>
<evidence type="ECO:0000256" key="1">
    <source>
        <dbReference type="ARBA" id="ARBA00022478"/>
    </source>
</evidence>
<keyword evidence="11 12" id="KW-0804">Transcription</keyword>